<dbReference type="Proteomes" id="UP000593818">
    <property type="component" value="Chromosome"/>
</dbReference>
<name>A0A7M2XJM7_9NOCA</name>
<protein>
    <submittedName>
        <fullName evidence="1">RusA family crossover junction endodeoxyribonuclease</fullName>
    </submittedName>
</protein>
<dbReference type="SUPFAM" id="SSF103084">
    <property type="entry name" value="Holliday junction resolvase RusA"/>
    <property type="match status" value="1"/>
</dbReference>
<reference evidence="1 2" key="1">
    <citation type="submission" date="2020-10" db="EMBL/GenBank/DDBJ databases">
        <title>Whole genome sequence of oil-degrading bacteria Rhodococcus pyridinivorans strain 5Ap.</title>
        <authorList>
            <person name="Akhremchuk A.E."/>
            <person name="Valentovich L.N."/>
            <person name="Charniauskaya M.I."/>
            <person name="Bukliarevich H.A."/>
            <person name="Titok M.A."/>
        </authorList>
    </citation>
    <scope>NUCLEOTIDE SEQUENCE [LARGE SCALE GENOMIC DNA]</scope>
    <source>
        <strain evidence="1 2">5Ap</strain>
    </source>
</reference>
<organism evidence="1 2">
    <name type="scientific">Rhodococcus pyridinivorans</name>
    <dbReference type="NCBI Taxonomy" id="103816"/>
    <lineage>
        <taxon>Bacteria</taxon>
        <taxon>Bacillati</taxon>
        <taxon>Actinomycetota</taxon>
        <taxon>Actinomycetes</taxon>
        <taxon>Mycobacteriales</taxon>
        <taxon>Nocardiaceae</taxon>
        <taxon>Rhodococcus</taxon>
    </lineage>
</organism>
<dbReference type="GO" id="GO:0000287">
    <property type="term" value="F:magnesium ion binding"/>
    <property type="evidence" value="ECO:0007669"/>
    <property type="project" value="InterPro"/>
</dbReference>
<dbReference type="AlphaFoldDB" id="A0A7M2XJM7"/>
<keyword evidence="2" id="KW-1185">Reference proteome</keyword>
<dbReference type="GO" id="GO:0006310">
    <property type="term" value="P:DNA recombination"/>
    <property type="evidence" value="ECO:0007669"/>
    <property type="project" value="InterPro"/>
</dbReference>
<dbReference type="Pfam" id="PF05866">
    <property type="entry name" value="RusA"/>
    <property type="match status" value="1"/>
</dbReference>
<evidence type="ECO:0000313" key="1">
    <source>
        <dbReference type="EMBL" id="QOV97190.1"/>
    </source>
</evidence>
<dbReference type="Gene3D" id="3.30.1330.70">
    <property type="entry name" value="Holliday junction resolvase RusA"/>
    <property type="match status" value="1"/>
</dbReference>
<accession>A0A7M2XJM7</accession>
<dbReference type="InterPro" id="IPR036614">
    <property type="entry name" value="RusA-like_sf"/>
</dbReference>
<dbReference type="EMBL" id="CP063450">
    <property type="protein sequence ID" value="QOV97190.1"/>
    <property type="molecule type" value="Genomic_DNA"/>
</dbReference>
<dbReference type="RefSeq" id="WP_039583494.1">
    <property type="nucleotide sequence ID" value="NZ_CP063450.1"/>
</dbReference>
<dbReference type="GO" id="GO:0006281">
    <property type="term" value="P:DNA repair"/>
    <property type="evidence" value="ECO:0007669"/>
    <property type="project" value="InterPro"/>
</dbReference>
<sequence length="140" mass="14764">MIQFFVAGHVGPQGSKSYKGHRGGKPVLVESSGRVKPWRAAVVAEALRHAGELLTGPVGVHAEFILPRPKSASAKAVISAARQIGDTDKLCRSTLDALSNVIYRDDCQVVDLRASKRVALPGETPGAHITITTVTEGASQ</sequence>
<dbReference type="InterPro" id="IPR008822">
    <property type="entry name" value="Endonuclease_RusA-like"/>
</dbReference>
<gene>
    <name evidence="1" type="ORF">INP59_14530</name>
</gene>
<evidence type="ECO:0000313" key="2">
    <source>
        <dbReference type="Proteomes" id="UP000593818"/>
    </source>
</evidence>
<proteinExistence type="predicted"/>